<dbReference type="GO" id="GO:0016706">
    <property type="term" value="F:2-oxoglutarate-dependent dioxygenase activity"/>
    <property type="evidence" value="ECO:0007669"/>
    <property type="project" value="UniProtKB-ARBA"/>
</dbReference>
<evidence type="ECO:0000313" key="2">
    <source>
        <dbReference type="Proteomes" id="UP000003959"/>
    </source>
</evidence>
<dbReference type="Proteomes" id="UP000003959">
    <property type="component" value="Unassembled WGS sequence"/>
</dbReference>
<dbReference type="GO" id="GO:0005506">
    <property type="term" value="F:iron ion binding"/>
    <property type="evidence" value="ECO:0007669"/>
    <property type="project" value="UniProtKB-ARBA"/>
</dbReference>
<protein>
    <submittedName>
        <fullName evidence="1">Protein involved in biosynthesis of mitomycin antibiotics/polyketide fumonisin</fullName>
    </submittedName>
</protein>
<dbReference type="Pfam" id="PF05721">
    <property type="entry name" value="PhyH"/>
    <property type="match status" value="1"/>
</dbReference>
<reference evidence="2" key="1">
    <citation type="journal article" date="2011" name="Proc. Natl. Acad. Sci. U.S.A.">
        <title>Genomic insights into the physiology and ecology of the marine filamentous cyanobacterium Lyngbya majuscula.</title>
        <authorList>
            <person name="Jones A.C."/>
            <person name="Monroe E.A."/>
            <person name="Podell S."/>
            <person name="Hess W.R."/>
            <person name="Klages S."/>
            <person name="Esquenazi E."/>
            <person name="Niessen S."/>
            <person name="Hoover H."/>
            <person name="Rothmann M."/>
            <person name="Lasken R.S."/>
            <person name="Yates J.R.III."/>
            <person name="Reinhardt R."/>
            <person name="Kube M."/>
            <person name="Burkart M.D."/>
            <person name="Allen E.E."/>
            <person name="Dorrestein P.C."/>
            <person name="Gerwick W.H."/>
            <person name="Gerwick L."/>
        </authorList>
    </citation>
    <scope>NUCLEOTIDE SEQUENCE [LARGE SCALE GENOMIC DNA]</scope>
    <source>
        <strain evidence="2">3L</strain>
    </source>
</reference>
<dbReference type="eggNOG" id="COG5285">
    <property type="taxonomic scope" value="Bacteria"/>
</dbReference>
<sequence>MDSQMIASKFDTDVRKTNPLTQAQLTQYHEDGYLIVPGLFDLEEVSLIREVCDKDPNLSNALRTVINQKGEPWRAAVWNGLNDSLVSVMTRLARIVDTAELILGEECYHWHSKIVQKSPYDDTVIDWHQGYTYWYGDGCLFPNILTCTVAITENTKAHGCLQVIKKSHLMGRINPVLRGNGDVCDPQRMEKIIERLEIVDCEMAPGDAVFFHANTIHGSQGNKTGDTRILMHCHYNAVSNQPVEEKSQESHPYIPLEKLPDSAIKDGLYKSGFEDQTGNWNWYTSDFGANSQ</sequence>
<dbReference type="RefSeq" id="WP_008188823.1">
    <property type="nucleotide sequence ID" value="NZ_GL890965.1"/>
</dbReference>
<dbReference type="Gene3D" id="2.60.120.620">
    <property type="entry name" value="q2cbj1_9rhob like domain"/>
    <property type="match status" value="1"/>
</dbReference>
<dbReference type="PANTHER" id="PTHR20883:SF48">
    <property type="entry name" value="ECTOINE DIOXYGENASE"/>
    <property type="match status" value="1"/>
</dbReference>
<accession>F4XZZ2</accession>
<dbReference type="AlphaFoldDB" id="F4XZZ2"/>
<dbReference type="HOGENOM" id="CLU_048953_5_1_3"/>
<dbReference type="InterPro" id="IPR008775">
    <property type="entry name" value="Phytyl_CoA_dOase-like"/>
</dbReference>
<dbReference type="SUPFAM" id="SSF51197">
    <property type="entry name" value="Clavaminate synthase-like"/>
    <property type="match status" value="1"/>
</dbReference>
<name>F4XZZ2_9CYAN</name>
<dbReference type="OrthoDB" id="9791262at2"/>
<gene>
    <name evidence="1" type="ORF">LYNGBM3L_58560</name>
</gene>
<keyword evidence="2" id="KW-1185">Reference proteome</keyword>
<dbReference type="PANTHER" id="PTHR20883">
    <property type="entry name" value="PHYTANOYL-COA DIOXYGENASE DOMAIN CONTAINING 1"/>
    <property type="match status" value="1"/>
</dbReference>
<evidence type="ECO:0000313" key="1">
    <source>
        <dbReference type="EMBL" id="EGJ29910.1"/>
    </source>
</evidence>
<proteinExistence type="predicted"/>
<dbReference type="EMBL" id="GL890965">
    <property type="protein sequence ID" value="EGJ29910.1"/>
    <property type="molecule type" value="Genomic_DNA"/>
</dbReference>
<organism evidence="1 2">
    <name type="scientific">Moorena producens 3L</name>
    <dbReference type="NCBI Taxonomy" id="489825"/>
    <lineage>
        <taxon>Bacteria</taxon>
        <taxon>Bacillati</taxon>
        <taxon>Cyanobacteriota</taxon>
        <taxon>Cyanophyceae</taxon>
        <taxon>Coleofasciculales</taxon>
        <taxon>Coleofasciculaceae</taxon>
        <taxon>Moorena</taxon>
    </lineage>
</organism>